<comment type="caution">
    <text evidence="1">The sequence shown here is derived from an EMBL/GenBank/DDBJ whole genome shotgun (WGS) entry which is preliminary data.</text>
</comment>
<organism evidence="1 2">
    <name type="scientific">[Anoxybacillus] calidus</name>
    <dbReference type="NCBI Taxonomy" id="575178"/>
    <lineage>
        <taxon>Bacteria</taxon>
        <taxon>Bacillati</taxon>
        <taxon>Bacillota</taxon>
        <taxon>Bacilli</taxon>
        <taxon>Bacillales</taxon>
        <taxon>Anoxybacillaceae</taxon>
        <taxon>Paranoxybacillus</taxon>
    </lineage>
</organism>
<proteinExistence type="predicted"/>
<dbReference type="AlphaFoldDB" id="A0A7V9Z1K2"/>
<dbReference type="EMBL" id="JACDUU010000006">
    <property type="protein sequence ID" value="MBA2872225.1"/>
    <property type="molecule type" value="Genomic_DNA"/>
</dbReference>
<keyword evidence="2" id="KW-1185">Reference proteome</keyword>
<evidence type="ECO:0000313" key="1">
    <source>
        <dbReference type="EMBL" id="MBA2872225.1"/>
    </source>
</evidence>
<evidence type="ECO:0000313" key="2">
    <source>
        <dbReference type="Proteomes" id="UP000580891"/>
    </source>
</evidence>
<name>A0A7V9Z1K2_9BACL</name>
<protein>
    <submittedName>
        <fullName evidence="1">Uncharacterized protein</fullName>
    </submittedName>
</protein>
<sequence length="85" mass="9410">MAVPAIIENSLKSVLASRLISITDMEMLLIISENGEIVFSQTSSHWEGEKVSLNNSAVPENSLIIQNIYYRVGTIKIICAKLNFV</sequence>
<accession>A0A7V9Z1K2</accession>
<reference evidence="1 2" key="1">
    <citation type="submission" date="2020-07" db="EMBL/GenBank/DDBJ databases">
        <title>Genomic Encyclopedia of Type Strains, Phase IV (KMG-IV): sequencing the most valuable type-strain genomes for metagenomic binning, comparative biology and taxonomic classification.</title>
        <authorList>
            <person name="Goeker M."/>
        </authorList>
    </citation>
    <scope>NUCLEOTIDE SEQUENCE [LARGE SCALE GENOMIC DNA]</scope>
    <source>
        <strain evidence="1 2">DSM 25220</strain>
    </source>
</reference>
<dbReference type="RefSeq" id="WP_181538219.1">
    <property type="nucleotide sequence ID" value="NZ_JACDUU010000006.1"/>
</dbReference>
<dbReference type="Proteomes" id="UP000580891">
    <property type="component" value="Unassembled WGS sequence"/>
</dbReference>
<gene>
    <name evidence="1" type="ORF">HNQ85_002534</name>
</gene>